<dbReference type="PRINTS" id="PR00081">
    <property type="entry name" value="GDHRDH"/>
</dbReference>
<dbReference type="CDD" id="cd05233">
    <property type="entry name" value="SDR_c"/>
    <property type="match status" value="1"/>
</dbReference>
<evidence type="ECO:0000313" key="3">
    <source>
        <dbReference type="EMBL" id="KIT18088.1"/>
    </source>
</evidence>
<dbReference type="EMBL" id="JYFE01000004">
    <property type="protein sequence ID" value="KIT18088.1"/>
    <property type="molecule type" value="Genomic_DNA"/>
</dbReference>
<sequence>MAHLKDRHVLVIGGSSGIGLATARLAMEDGAHVTITGRDTDKLNRAAVALGGAEAIQLDLADEAGIAALFDGRSVDHVGITGPGPGFYPFTEADIEQVRADFDAKFWGQYRIARQAVARLVETASGGSDASLTFMSGAFSQRPIPGASTLAAIQSGLEGLARALAVEVGPVRVNAVSPGLTDTPLIRGLFGDGTDDLYADTARGLPAQRVAQPEDIAETFVMLMRNRSMTGSTIYPDGGLTLRG</sequence>
<organism evidence="3 4">
    <name type="scientific">Jannaschia aquimarina</name>
    <dbReference type="NCBI Taxonomy" id="935700"/>
    <lineage>
        <taxon>Bacteria</taxon>
        <taxon>Pseudomonadati</taxon>
        <taxon>Pseudomonadota</taxon>
        <taxon>Alphaproteobacteria</taxon>
        <taxon>Rhodobacterales</taxon>
        <taxon>Roseobacteraceae</taxon>
        <taxon>Jannaschia</taxon>
    </lineage>
</organism>
<dbReference type="InterPro" id="IPR051122">
    <property type="entry name" value="SDR_DHRS6-like"/>
</dbReference>
<comment type="caution">
    <text evidence="3">The sequence shown here is derived from an EMBL/GenBank/DDBJ whole genome shotgun (WGS) entry which is preliminary data.</text>
</comment>
<dbReference type="EC" id="1.1.1.-" evidence="3"/>
<dbReference type="RefSeq" id="WP_043917014.1">
    <property type="nucleotide sequence ID" value="NZ_FZPF01000016.1"/>
</dbReference>
<dbReference type="PANTHER" id="PTHR43477:SF1">
    <property type="entry name" value="DIHYDROANTICAPSIN 7-DEHYDROGENASE"/>
    <property type="match status" value="1"/>
</dbReference>
<gene>
    <name evidence="3" type="primary">linC</name>
    <name evidence="3" type="ORF">jaqu_01080</name>
</gene>
<reference evidence="3 4" key="1">
    <citation type="submission" date="2015-02" db="EMBL/GenBank/DDBJ databases">
        <title>Genome Sequence of Jannaschia aquimarina DSM28248, a member of the Roseobacter clade.</title>
        <authorList>
            <person name="Voget S."/>
            <person name="Daniel R."/>
        </authorList>
    </citation>
    <scope>NUCLEOTIDE SEQUENCE [LARGE SCALE GENOMIC DNA]</scope>
    <source>
        <strain evidence="3 4">GSW-M26</strain>
    </source>
</reference>
<evidence type="ECO:0000313" key="4">
    <source>
        <dbReference type="Proteomes" id="UP000032232"/>
    </source>
</evidence>
<dbReference type="Proteomes" id="UP000032232">
    <property type="component" value="Unassembled WGS sequence"/>
</dbReference>
<proteinExistence type="inferred from homology"/>
<evidence type="ECO:0000256" key="1">
    <source>
        <dbReference type="ARBA" id="ARBA00006484"/>
    </source>
</evidence>
<dbReference type="InterPro" id="IPR002347">
    <property type="entry name" value="SDR_fam"/>
</dbReference>
<accession>A0A0D1DDL8</accession>
<dbReference type="STRING" id="935700.jaqu_01080"/>
<dbReference type="AlphaFoldDB" id="A0A0D1DDL8"/>
<evidence type="ECO:0000256" key="2">
    <source>
        <dbReference type="ARBA" id="ARBA00023002"/>
    </source>
</evidence>
<dbReference type="PATRIC" id="fig|935700.4.peg.114"/>
<dbReference type="InterPro" id="IPR036291">
    <property type="entry name" value="NAD(P)-bd_dom_sf"/>
</dbReference>
<protein>
    <submittedName>
        <fullName evidence="3">LinC protein</fullName>
        <ecNumber evidence="3">1.1.1.-</ecNumber>
    </submittedName>
</protein>
<keyword evidence="2 3" id="KW-0560">Oxidoreductase</keyword>
<dbReference type="Gene3D" id="3.40.50.720">
    <property type="entry name" value="NAD(P)-binding Rossmann-like Domain"/>
    <property type="match status" value="1"/>
</dbReference>
<dbReference type="SUPFAM" id="SSF51735">
    <property type="entry name" value="NAD(P)-binding Rossmann-fold domains"/>
    <property type="match status" value="1"/>
</dbReference>
<dbReference type="PANTHER" id="PTHR43477">
    <property type="entry name" value="DIHYDROANTICAPSIN 7-DEHYDROGENASE"/>
    <property type="match status" value="1"/>
</dbReference>
<comment type="similarity">
    <text evidence="1">Belongs to the short-chain dehydrogenases/reductases (SDR) family.</text>
</comment>
<dbReference type="Pfam" id="PF13561">
    <property type="entry name" value="adh_short_C2"/>
    <property type="match status" value="1"/>
</dbReference>
<keyword evidence="4" id="KW-1185">Reference proteome</keyword>
<name>A0A0D1DDL8_9RHOB</name>
<dbReference type="GO" id="GO:0016491">
    <property type="term" value="F:oxidoreductase activity"/>
    <property type="evidence" value="ECO:0007669"/>
    <property type="project" value="UniProtKB-KW"/>
</dbReference>